<evidence type="ECO:0000313" key="5">
    <source>
        <dbReference type="Proteomes" id="UP000728185"/>
    </source>
</evidence>
<accession>A0A8E0RJ69</accession>
<dbReference type="InterPro" id="IPR011598">
    <property type="entry name" value="bHLH_dom"/>
</dbReference>
<dbReference type="CDD" id="cd11418">
    <property type="entry name" value="bHLH_TS_ASCL"/>
    <property type="match status" value="1"/>
</dbReference>
<reference evidence="4" key="1">
    <citation type="submission" date="2019-05" db="EMBL/GenBank/DDBJ databases">
        <title>Annotation for the trematode Fasciolopsis buski.</title>
        <authorList>
            <person name="Choi Y.-J."/>
        </authorList>
    </citation>
    <scope>NUCLEOTIDE SEQUENCE</scope>
    <source>
        <strain evidence="4">HT</strain>
        <tissue evidence="4">Whole worm</tissue>
    </source>
</reference>
<dbReference type="PANTHER" id="PTHR23349">
    <property type="entry name" value="BASIC HELIX-LOOP-HELIX TRANSCRIPTION FACTOR, TWIST"/>
    <property type="match status" value="1"/>
</dbReference>
<dbReference type="InterPro" id="IPR050283">
    <property type="entry name" value="E-box_TF_Regulators"/>
</dbReference>
<feature type="compositionally biased region" description="Polar residues" evidence="2">
    <location>
        <begin position="81"/>
        <end position="101"/>
    </location>
</feature>
<dbReference type="PANTHER" id="PTHR23349:SF108">
    <property type="entry name" value="BHLH DOMAIN-CONTAINING PROTEIN"/>
    <property type="match status" value="1"/>
</dbReference>
<dbReference type="OrthoDB" id="5976910at2759"/>
<feature type="domain" description="BHLH" evidence="3">
    <location>
        <begin position="101"/>
        <end position="152"/>
    </location>
</feature>
<name>A0A8E0RJ69_9TREM</name>
<dbReference type="SUPFAM" id="SSF47459">
    <property type="entry name" value="HLH, helix-loop-helix DNA-binding domain"/>
    <property type="match status" value="1"/>
</dbReference>
<gene>
    <name evidence="4" type="ORF">FBUS_09844</name>
</gene>
<protein>
    <submittedName>
        <fullName evidence="4">Achaete scute transcription factor</fullName>
    </submittedName>
</protein>
<feature type="compositionally biased region" description="Basic and acidic residues" evidence="2">
    <location>
        <begin position="209"/>
        <end position="219"/>
    </location>
</feature>
<dbReference type="Proteomes" id="UP000728185">
    <property type="component" value="Unassembled WGS sequence"/>
</dbReference>
<comment type="caution">
    <text evidence="4">The sequence shown here is derived from an EMBL/GenBank/DDBJ whole genome shotgun (WGS) entry which is preliminary data.</text>
</comment>
<dbReference type="InterPro" id="IPR036638">
    <property type="entry name" value="HLH_DNA-bd_sf"/>
</dbReference>
<dbReference type="EMBL" id="LUCM01011354">
    <property type="protein sequence ID" value="KAA0184107.1"/>
    <property type="molecule type" value="Genomic_DNA"/>
</dbReference>
<dbReference type="GO" id="GO:0000977">
    <property type="term" value="F:RNA polymerase II transcription regulatory region sequence-specific DNA binding"/>
    <property type="evidence" value="ECO:0007669"/>
    <property type="project" value="TreeGrafter"/>
</dbReference>
<evidence type="ECO:0000256" key="1">
    <source>
        <dbReference type="ARBA" id="ARBA00023125"/>
    </source>
</evidence>
<evidence type="ECO:0000259" key="3">
    <source>
        <dbReference type="PROSITE" id="PS50888"/>
    </source>
</evidence>
<dbReference type="Gene3D" id="4.10.280.10">
    <property type="entry name" value="Helix-loop-helix DNA-binding domain"/>
    <property type="match status" value="1"/>
</dbReference>
<feature type="region of interest" description="Disordered" evidence="2">
    <location>
        <begin position="201"/>
        <end position="224"/>
    </location>
</feature>
<sequence>MNRGQSVDYSKLDDGYQCLPLGLRLLGSQVGDEADKENRPPVRNQHQSKSPVGFTGTRRRPAPSIQSTSDPDLLKLDPLCSPTNNRTDSKPKTNSQKTNTIRVSRRNERERNRVRLINLGFERLRAVVPRQSGEQLSKISTLRKAIWYIEHLDRVLHEQSSSSSESNRLLPTSTTMSDLNAETNCKTVNAESTTGSTRMRLEMTSPELSNRRPLSDQRSQRQQRINPAVETGEIVIPTPRQAHQHVDDSRDRMMIDEGSRSETQGAVRMASWSYPDTPTGPCRILGSRGRSVYQVMTSPKQQATTTSILSATWKGTPPAISAKEVLAPIFPTQWAFSGMEIASTPAGFLPQTGCESMRASDSGYKSFDLSTNSSNTQEPSEQKPGQVDVSGTRLPSHVCYKTQHHWNIPQLCATSNFGTPISRNAWPEYFDT</sequence>
<dbReference type="SMART" id="SM00353">
    <property type="entry name" value="HLH"/>
    <property type="match status" value="1"/>
</dbReference>
<proteinExistence type="predicted"/>
<dbReference type="Pfam" id="PF00010">
    <property type="entry name" value="HLH"/>
    <property type="match status" value="1"/>
</dbReference>
<keyword evidence="1" id="KW-0238">DNA-binding</keyword>
<feature type="compositionally biased region" description="Polar residues" evidence="2">
    <location>
        <begin position="368"/>
        <end position="379"/>
    </location>
</feature>
<dbReference type="GO" id="GO:0046983">
    <property type="term" value="F:protein dimerization activity"/>
    <property type="evidence" value="ECO:0007669"/>
    <property type="project" value="InterPro"/>
</dbReference>
<dbReference type="GO" id="GO:0000981">
    <property type="term" value="F:DNA-binding transcription factor activity, RNA polymerase II-specific"/>
    <property type="evidence" value="ECO:0007669"/>
    <property type="project" value="TreeGrafter"/>
</dbReference>
<feature type="region of interest" description="Disordered" evidence="2">
    <location>
        <begin position="30"/>
        <end position="107"/>
    </location>
</feature>
<feature type="region of interest" description="Disordered" evidence="2">
    <location>
        <begin position="365"/>
        <end position="392"/>
    </location>
</feature>
<keyword evidence="5" id="KW-1185">Reference proteome</keyword>
<dbReference type="GO" id="GO:0032502">
    <property type="term" value="P:developmental process"/>
    <property type="evidence" value="ECO:0007669"/>
    <property type="project" value="TreeGrafter"/>
</dbReference>
<organism evidence="4 5">
    <name type="scientific">Fasciolopsis buskii</name>
    <dbReference type="NCBI Taxonomy" id="27845"/>
    <lineage>
        <taxon>Eukaryota</taxon>
        <taxon>Metazoa</taxon>
        <taxon>Spiralia</taxon>
        <taxon>Lophotrochozoa</taxon>
        <taxon>Platyhelminthes</taxon>
        <taxon>Trematoda</taxon>
        <taxon>Digenea</taxon>
        <taxon>Plagiorchiida</taxon>
        <taxon>Echinostomata</taxon>
        <taxon>Echinostomatoidea</taxon>
        <taxon>Fasciolidae</taxon>
        <taxon>Fasciolopsis</taxon>
    </lineage>
</organism>
<evidence type="ECO:0000256" key="2">
    <source>
        <dbReference type="SAM" id="MobiDB-lite"/>
    </source>
</evidence>
<dbReference type="AlphaFoldDB" id="A0A8E0RJ69"/>
<evidence type="ECO:0000313" key="4">
    <source>
        <dbReference type="EMBL" id="KAA0184107.1"/>
    </source>
</evidence>
<dbReference type="PROSITE" id="PS50888">
    <property type="entry name" value="BHLH"/>
    <property type="match status" value="1"/>
</dbReference>